<proteinExistence type="predicted"/>
<organism evidence="2">
    <name type="scientific">Arundo donax</name>
    <name type="common">Giant reed</name>
    <name type="synonym">Donax arundinaceus</name>
    <dbReference type="NCBI Taxonomy" id="35708"/>
    <lineage>
        <taxon>Eukaryota</taxon>
        <taxon>Viridiplantae</taxon>
        <taxon>Streptophyta</taxon>
        <taxon>Embryophyta</taxon>
        <taxon>Tracheophyta</taxon>
        <taxon>Spermatophyta</taxon>
        <taxon>Magnoliopsida</taxon>
        <taxon>Liliopsida</taxon>
        <taxon>Poales</taxon>
        <taxon>Poaceae</taxon>
        <taxon>PACMAD clade</taxon>
        <taxon>Arundinoideae</taxon>
        <taxon>Arundineae</taxon>
        <taxon>Arundo</taxon>
    </lineage>
</organism>
<accession>A0A0A9BJM9</accession>
<name>A0A0A9BJM9_ARUDO</name>
<reference evidence="2" key="2">
    <citation type="journal article" date="2015" name="Data Brief">
        <title>Shoot transcriptome of the giant reed, Arundo donax.</title>
        <authorList>
            <person name="Barrero R.A."/>
            <person name="Guerrero F.D."/>
            <person name="Moolhuijzen P."/>
            <person name="Goolsby J.A."/>
            <person name="Tidwell J."/>
            <person name="Bellgard S.E."/>
            <person name="Bellgard M.I."/>
        </authorList>
    </citation>
    <scope>NUCLEOTIDE SEQUENCE</scope>
    <source>
        <tissue evidence="2">Shoot tissue taken approximately 20 cm above the soil surface</tissue>
    </source>
</reference>
<dbReference type="EMBL" id="GBRH01234329">
    <property type="protein sequence ID" value="JAD63566.1"/>
    <property type="molecule type" value="Transcribed_RNA"/>
</dbReference>
<keyword evidence="1" id="KW-0732">Signal</keyword>
<evidence type="ECO:0000313" key="2">
    <source>
        <dbReference type="EMBL" id="JAD63566.1"/>
    </source>
</evidence>
<evidence type="ECO:0000256" key="1">
    <source>
        <dbReference type="SAM" id="SignalP"/>
    </source>
</evidence>
<dbReference type="AlphaFoldDB" id="A0A0A9BJM9"/>
<reference evidence="2" key="1">
    <citation type="submission" date="2014-09" db="EMBL/GenBank/DDBJ databases">
        <authorList>
            <person name="Magalhaes I.L.F."/>
            <person name="Oliveira U."/>
            <person name="Santos F.R."/>
            <person name="Vidigal T.H.D.A."/>
            <person name="Brescovit A.D."/>
            <person name="Santos A.J."/>
        </authorList>
    </citation>
    <scope>NUCLEOTIDE SEQUENCE</scope>
    <source>
        <tissue evidence="2">Shoot tissue taken approximately 20 cm above the soil surface</tissue>
    </source>
</reference>
<sequence length="33" mass="3528">MPLLFILCIPAACLPLLMVEATASISSCTDRSF</sequence>
<protein>
    <submittedName>
        <fullName evidence="2">Uncharacterized protein</fullName>
    </submittedName>
</protein>
<feature type="chain" id="PRO_5012000276" evidence="1">
    <location>
        <begin position="16"/>
        <end position="33"/>
    </location>
</feature>
<feature type="signal peptide" evidence="1">
    <location>
        <begin position="1"/>
        <end position="15"/>
    </location>
</feature>